<evidence type="ECO:0000313" key="3">
    <source>
        <dbReference type="Proteomes" id="UP000236333"/>
    </source>
</evidence>
<dbReference type="Gene3D" id="3.30.420.10">
    <property type="entry name" value="Ribonuclease H-like superfamily/Ribonuclease H"/>
    <property type="match status" value="1"/>
</dbReference>
<dbReference type="Proteomes" id="UP000236333">
    <property type="component" value="Unassembled WGS sequence"/>
</dbReference>
<dbReference type="GO" id="GO:0003676">
    <property type="term" value="F:nucleic acid binding"/>
    <property type="evidence" value="ECO:0007669"/>
    <property type="project" value="InterPro"/>
</dbReference>
<sequence length="184" mass="20849">MSTSASARRDDRTTNRPFAWVQSGQYSKAHSLFVRGRRFTTIAVMCSTGVVALRIVEGAATREIFTSFFYDEVVRWAWQVPKLQVYSEQRSVVVFDNCAIHSKDDLEGACEVNGLQCLFLPPYSPIYNPIEKLFEVIKRWIQNNRGLVCRMPPADAIHAAFASVTPTACANRIRAVYMYDTPPM</sequence>
<dbReference type="InterPro" id="IPR036397">
    <property type="entry name" value="RNaseH_sf"/>
</dbReference>
<keyword evidence="3" id="KW-1185">Reference proteome</keyword>
<dbReference type="PANTHER" id="PTHR46564">
    <property type="entry name" value="TRANSPOSASE"/>
    <property type="match status" value="1"/>
</dbReference>
<protein>
    <recommendedName>
        <fullName evidence="1">Tc1-like transposase DDE domain-containing protein</fullName>
    </recommendedName>
</protein>
<dbReference type="OrthoDB" id="2142724at2759"/>
<dbReference type="AlphaFoldDB" id="A0A2J7ZQG3"/>
<evidence type="ECO:0000259" key="1">
    <source>
        <dbReference type="Pfam" id="PF13358"/>
    </source>
</evidence>
<name>A0A2J7ZQG3_9CHLO</name>
<reference evidence="2 3" key="1">
    <citation type="journal article" date="2017" name="Mol. Biol. Evol.">
        <title>The 4-celled Tetrabaena socialis nuclear genome reveals the essential components for genetic control of cell number at the origin of multicellularity in the volvocine lineage.</title>
        <authorList>
            <person name="Featherston J."/>
            <person name="Arakaki Y."/>
            <person name="Hanschen E.R."/>
            <person name="Ferris P.J."/>
            <person name="Michod R.E."/>
            <person name="Olson B.J.S.C."/>
            <person name="Nozaki H."/>
            <person name="Durand P.M."/>
        </authorList>
    </citation>
    <scope>NUCLEOTIDE SEQUENCE [LARGE SCALE GENOMIC DNA]</scope>
    <source>
        <strain evidence="2 3">NIES-571</strain>
    </source>
</reference>
<proteinExistence type="predicted"/>
<dbReference type="PANTHER" id="PTHR46564:SF1">
    <property type="entry name" value="TRANSPOSASE"/>
    <property type="match status" value="1"/>
</dbReference>
<dbReference type="InterPro" id="IPR038717">
    <property type="entry name" value="Tc1-like_DDE_dom"/>
</dbReference>
<dbReference type="EMBL" id="PGGS01000644">
    <property type="protein sequence ID" value="PNH02507.1"/>
    <property type="molecule type" value="Genomic_DNA"/>
</dbReference>
<dbReference type="Pfam" id="PF13358">
    <property type="entry name" value="DDE_3"/>
    <property type="match status" value="1"/>
</dbReference>
<organism evidence="2 3">
    <name type="scientific">Tetrabaena socialis</name>
    <dbReference type="NCBI Taxonomy" id="47790"/>
    <lineage>
        <taxon>Eukaryota</taxon>
        <taxon>Viridiplantae</taxon>
        <taxon>Chlorophyta</taxon>
        <taxon>core chlorophytes</taxon>
        <taxon>Chlorophyceae</taxon>
        <taxon>CS clade</taxon>
        <taxon>Chlamydomonadales</taxon>
        <taxon>Tetrabaenaceae</taxon>
        <taxon>Tetrabaena</taxon>
    </lineage>
</organism>
<gene>
    <name evidence="2" type="ORF">TSOC_011507</name>
</gene>
<accession>A0A2J7ZQG3</accession>
<evidence type="ECO:0000313" key="2">
    <source>
        <dbReference type="EMBL" id="PNH02507.1"/>
    </source>
</evidence>
<comment type="caution">
    <text evidence="2">The sequence shown here is derived from an EMBL/GenBank/DDBJ whole genome shotgun (WGS) entry which is preliminary data.</text>
</comment>
<feature type="domain" description="Tc1-like transposase DDE" evidence="1">
    <location>
        <begin position="13"/>
        <end position="145"/>
    </location>
</feature>